<evidence type="ECO:0000256" key="5">
    <source>
        <dbReference type="SAM" id="MobiDB-lite"/>
    </source>
</evidence>
<evidence type="ECO:0000256" key="1">
    <source>
        <dbReference type="ARBA" id="ARBA00004123"/>
    </source>
</evidence>
<feature type="region of interest" description="Disordered" evidence="5">
    <location>
        <begin position="296"/>
        <end position="322"/>
    </location>
</feature>
<comment type="subcellular location">
    <subcellularLocation>
        <location evidence="1">Nucleus</location>
    </subcellularLocation>
</comment>
<protein>
    <recommendedName>
        <fullName evidence="6">Sas10 C-terminal domain-containing protein</fullName>
    </recommendedName>
</protein>
<dbReference type="GO" id="GO:0000462">
    <property type="term" value="P:maturation of SSU-rRNA from tricistronic rRNA transcript (SSU-rRNA, 5.8S rRNA, LSU-rRNA)"/>
    <property type="evidence" value="ECO:0007669"/>
    <property type="project" value="TreeGrafter"/>
</dbReference>
<sequence length="442" mass="51578">MRIDNEDFSPSDSDEEYTENEKNLLNKVRNPKEEYSDNEQEVYGVGPSDEDEEEADNESDLALSDVEGQQDDDLPDVRAWGKDKRQFYQTDYVDQDYGGFQGKDAHLAELEEEEARNLQKQLAQQLDDDDFALDIFSKKPKEDEKAGEEIVKTDISKLSKRQKLEIMQKESPEFFSLVEDFQSKMVIAKDFLQPILKKAESGEIPHSKAVDFVQTYYELILNYCTNIYMYLLLKSSKTNVQNHPLIKRLYQYRQLLMQLESVYQEIIKPQIELILSEEEKGDKLEDIQHKKKTLKLLSQLTNKPKQPEKRKPEEESQPIKVKKVKFDEQTLLNKDKKDIEKEIEDSESGPSEGEELEENVEENDAEESTKRAITYKMAKNKGLTPYRKKELRNPRVKHKLKYRKAIIRRKGAVREARKELSRYSGEISGIKATVSRSVKIKT</sequence>
<dbReference type="InterPro" id="IPR007146">
    <property type="entry name" value="Sas10/Utp3/C1D"/>
</dbReference>
<keyword evidence="4" id="KW-0539">Nucleus</keyword>
<reference evidence="7" key="1">
    <citation type="submission" date="2022-01" db="EMBL/GenBank/DDBJ databases">
        <authorList>
            <person name="King R."/>
        </authorList>
    </citation>
    <scope>NUCLEOTIDE SEQUENCE</scope>
</reference>
<evidence type="ECO:0000313" key="7">
    <source>
        <dbReference type="EMBL" id="CAH1111064.1"/>
    </source>
</evidence>
<dbReference type="Pfam" id="PF09368">
    <property type="entry name" value="Sas10"/>
    <property type="match status" value="1"/>
</dbReference>
<dbReference type="InterPro" id="IPR018972">
    <property type="entry name" value="Sas10_C_dom"/>
</dbReference>
<dbReference type="OrthoDB" id="1924577at2759"/>
<name>A0A9P0GCW2_9CUCU</name>
<dbReference type="PANTHER" id="PTHR13237:SF8">
    <property type="entry name" value="SOMETHING ABOUT SILENCING PROTEIN 10"/>
    <property type="match status" value="1"/>
</dbReference>
<feature type="domain" description="Sas10 C-terminal" evidence="6">
    <location>
        <begin position="368"/>
        <end position="440"/>
    </location>
</feature>
<organism evidence="7 8">
    <name type="scientific">Psylliodes chrysocephalus</name>
    <dbReference type="NCBI Taxonomy" id="3402493"/>
    <lineage>
        <taxon>Eukaryota</taxon>
        <taxon>Metazoa</taxon>
        <taxon>Ecdysozoa</taxon>
        <taxon>Arthropoda</taxon>
        <taxon>Hexapoda</taxon>
        <taxon>Insecta</taxon>
        <taxon>Pterygota</taxon>
        <taxon>Neoptera</taxon>
        <taxon>Endopterygota</taxon>
        <taxon>Coleoptera</taxon>
        <taxon>Polyphaga</taxon>
        <taxon>Cucujiformia</taxon>
        <taxon>Chrysomeloidea</taxon>
        <taxon>Chrysomelidae</taxon>
        <taxon>Galerucinae</taxon>
        <taxon>Alticini</taxon>
        <taxon>Psylliodes</taxon>
    </lineage>
</organism>
<gene>
    <name evidence="7" type="ORF">PSYICH_LOCUS10945</name>
</gene>
<evidence type="ECO:0000256" key="3">
    <source>
        <dbReference type="ARBA" id="ARBA00022553"/>
    </source>
</evidence>
<feature type="region of interest" description="Disordered" evidence="5">
    <location>
        <begin position="336"/>
        <end position="395"/>
    </location>
</feature>
<evidence type="ECO:0000259" key="6">
    <source>
        <dbReference type="Pfam" id="PF09368"/>
    </source>
</evidence>
<keyword evidence="3" id="KW-0597">Phosphoprotein</keyword>
<dbReference type="EMBL" id="OV651817">
    <property type="protein sequence ID" value="CAH1111064.1"/>
    <property type="molecule type" value="Genomic_DNA"/>
</dbReference>
<evidence type="ECO:0000256" key="2">
    <source>
        <dbReference type="ARBA" id="ARBA00010979"/>
    </source>
</evidence>
<comment type="similarity">
    <text evidence="2">Belongs to the SAS10 family.</text>
</comment>
<feature type="compositionally biased region" description="Acidic residues" evidence="5">
    <location>
        <begin position="341"/>
        <end position="366"/>
    </location>
</feature>
<dbReference type="PANTHER" id="PTHR13237">
    <property type="entry name" value="SOMETHING ABOUT SILENCING PROTEIN 10-RELATED"/>
    <property type="match status" value="1"/>
</dbReference>
<dbReference type="Pfam" id="PF04000">
    <property type="entry name" value="Sas10_Utp3"/>
    <property type="match status" value="1"/>
</dbReference>
<feature type="region of interest" description="Disordered" evidence="5">
    <location>
        <begin position="1"/>
        <end position="80"/>
    </location>
</feature>
<dbReference type="Proteomes" id="UP001153636">
    <property type="component" value="Chromosome 5"/>
</dbReference>
<accession>A0A9P0GCW2</accession>
<feature type="compositionally biased region" description="Acidic residues" evidence="5">
    <location>
        <begin position="1"/>
        <end position="18"/>
    </location>
</feature>
<keyword evidence="8" id="KW-1185">Reference proteome</keyword>
<feature type="compositionally biased region" description="Acidic residues" evidence="5">
    <location>
        <begin position="48"/>
        <end position="59"/>
    </location>
</feature>
<feature type="compositionally biased region" description="Basic and acidic residues" evidence="5">
    <location>
        <begin position="19"/>
        <end position="35"/>
    </location>
</feature>
<evidence type="ECO:0000256" key="4">
    <source>
        <dbReference type="ARBA" id="ARBA00023242"/>
    </source>
</evidence>
<feature type="compositionally biased region" description="Basic and acidic residues" evidence="5">
    <location>
        <begin position="305"/>
        <end position="314"/>
    </location>
</feature>
<proteinExistence type="inferred from homology"/>
<evidence type="ECO:0000313" key="8">
    <source>
        <dbReference type="Proteomes" id="UP001153636"/>
    </source>
</evidence>
<dbReference type="AlphaFoldDB" id="A0A9P0GCW2"/>
<dbReference type="GO" id="GO:0032040">
    <property type="term" value="C:small-subunit processome"/>
    <property type="evidence" value="ECO:0007669"/>
    <property type="project" value="TreeGrafter"/>
</dbReference>